<gene>
    <name evidence="1" type="ORF">DASC09_016310</name>
</gene>
<dbReference type="GeneID" id="90072285"/>
<sequence length="379" mass="42220">MSYAYTSPGAHYYSLQPVSSPSEHSLFSVHSLSSSSSSIISQNEKAVSSTPSSINSNLGSKIKKALSRSNSVNKDFEPVTKKIISNPVPITKIPVRKGSVDLKYFNLYDDNTLKNNTNYYFHHDRSHSVPEAPLLQHQKQASSGQSRSKLFETPLESDEDDFYFTETSGSSPFDVIFNERSTNFCSKPIEMSSPGSSIDLDDTPIAPLNIRTNSSITEESGNNKRASAASTIKLNRQSINYRSSRITLSHLRTTASSSPRSLEFSLFSPAKDNFGNNSTDMLQSVERSLNRLNGQVDSKRNNRISIHNSNFFSSKKLKNFGDSTFNRLKQRGARESIQINTSEAYELEGLYEAHELASDILNRVGHQPLLGSRMMTSWI</sequence>
<dbReference type="EMBL" id="BTFZ01000002">
    <property type="protein sequence ID" value="GMM34306.1"/>
    <property type="molecule type" value="Genomic_DNA"/>
</dbReference>
<evidence type="ECO:0000313" key="2">
    <source>
        <dbReference type="Proteomes" id="UP001360560"/>
    </source>
</evidence>
<protein>
    <submittedName>
        <fullName evidence="1">Uncharacterized protein</fullName>
    </submittedName>
</protein>
<dbReference type="RefSeq" id="XP_064851306.1">
    <property type="nucleotide sequence ID" value="XM_064995234.1"/>
</dbReference>
<evidence type="ECO:0000313" key="1">
    <source>
        <dbReference type="EMBL" id="GMM34306.1"/>
    </source>
</evidence>
<dbReference type="AlphaFoldDB" id="A0AAV5QI57"/>
<organism evidence="1 2">
    <name type="scientific">Saccharomycopsis crataegensis</name>
    <dbReference type="NCBI Taxonomy" id="43959"/>
    <lineage>
        <taxon>Eukaryota</taxon>
        <taxon>Fungi</taxon>
        <taxon>Dikarya</taxon>
        <taxon>Ascomycota</taxon>
        <taxon>Saccharomycotina</taxon>
        <taxon>Saccharomycetes</taxon>
        <taxon>Saccharomycopsidaceae</taxon>
        <taxon>Saccharomycopsis</taxon>
    </lineage>
</organism>
<name>A0AAV5QI57_9ASCO</name>
<accession>A0AAV5QI57</accession>
<proteinExistence type="predicted"/>
<dbReference type="Proteomes" id="UP001360560">
    <property type="component" value="Unassembled WGS sequence"/>
</dbReference>
<keyword evidence="2" id="KW-1185">Reference proteome</keyword>
<comment type="caution">
    <text evidence="1">The sequence shown here is derived from an EMBL/GenBank/DDBJ whole genome shotgun (WGS) entry which is preliminary data.</text>
</comment>
<reference evidence="1 2" key="1">
    <citation type="journal article" date="2023" name="Elife">
        <title>Identification of key yeast species and microbe-microbe interactions impacting larval growth of Drosophila in the wild.</title>
        <authorList>
            <person name="Mure A."/>
            <person name="Sugiura Y."/>
            <person name="Maeda R."/>
            <person name="Honda K."/>
            <person name="Sakurai N."/>
            <person name="Takahashi Y."/>
            <person name="Watada M."/>
            <person name="Katoh T."/>
            <person name="Gotoh A."/>
            <person name="Gotoh Y."/>
            <person name="Taniguchi I."/>
            <person name="Nakamura K."/>
            <person name="Hayashi T."/>
            <person name="Katayama T."/>
            <person name="Uemura T."/>
            <person name="Hattori Y."/>
        </authorList>
    </citation>
    <scope>NUCLEOTIDE SEQUENCE [LARGE SCALE GENOMIC DNA]</scope>
    <source>
        <strain evidence="1 2">SC-9</strain>
    </source>
</reference>